<dbReference type="EMBL" id="WKPI01000039">
    <property type="protein sequence ID" value="MSC34632.1"/>
    <property type="molecule type" value="Genomic_DNA"/>
</dbReference>
<dbReference type="Proteomes" id="UP000433575">
    <property type="component" value="Unassembled WGS sequence"/>
</dbReference>
<proteinExistence type="predicted"/>
<dbReference type="EMBL" id="WKPJ01000037">
    <property type="protein sequence ID" value="MSA90901.1"/>
    <property type="molecule type" value="Genomic_DNA"/>
</dbReference>
<sequence length="47" mass="5506">MEDRWNGERFGSFLRYHKWGSACFILPENKNSDSSQTMLILSLLLTI</sequence>
<reference evidence="3 4" key="1">
    <citation type="journal article" date="2019" name="Nat. Med.">
        <title>A library of human gut bacterial isolates paired with longitudinal multiomics data enables mechanistic microbiome research.</title>
        <authorList>
            <person name="Poyet M."/>
            <person name="Groussin M."/>
            <person name="Gibbons S.M."/>
            <person name="Avila-Pacheco J."/>
            <person name="Jiang X."/>
            <person name="Kearney S.M."/>
            <person name="Perrotta A.R."/>
            <person name="Berdy B."/>
            <person name="Zhao S."/>
            <person name="Lieberman T.D."/>
            <person name="Swanson P.K."/>
            <person name="Smith M."/>
            <person name="Roesemann S."/>
            <person name="Alexander J.E."/>
            <person name="Rich S.A."/>
            <person name="Livny J."/>
            <person name="Vlamakis H."/>
            <person name="Clish C."/>
            <person name="Bullock K."/>
            <person name="Deik A."/>
            <person name="Scott J."/>
            <person name="Pierce K.A."/>
            <person name="Xavier R.J."/>
            <person name="Alm E.J."/>
        </authorList>
    </citation>
    <scope>NUCLEOTIDE SEQUENCE [LARGE SCALE GENOMIC DNA]</scope>
    <source>
        <strain evidence="1 3">BIOML-A4</strain>
        <strain evidence="2 4">BIOML-A5</strain>
    </source>
</reference>
<gene>
    <name evidence="2" type="ORF">GKD88_16005</name>
    <name evidence="1" type="ORF">GKE08_16330</name>
</gene>
<evidence type="ECO:0000313" key="1">
    <source>
        <dbReference type="EMBL" id="MSA90901.1"/>
    </source>
</evidence>
<dbReference type="RefSeq" id="WP_154240329.1">
    <property type="nucleotide sequence ID" value="NZ_CALJPI010000082.1"/>
</dbReference>
<evidence type="ECO:0000313" key="2">
    <source>
        <dbReference type="EMBL" id="MSC34632.1"/>
    </source>
</evidence>
<comment type="caution">
    <text evidence="1">The sequence shown here is derived from an EMBL/GenBank/DDBJ whole genome shotgun (WGS) entry which is preliminary data.</text>
</comment>
<keyword evidence="4" id="KW-1185">Reference proteome</keyword>
<dbReference type="AlphaFoldDB" id="A0A6N7SAF3"/>
<dbReference type="Proteomes" id="UP000480929">
    <property type="component" value="Unassembled WGS sequence"/>
</dbReference>
<organism evidence="1 3">
    <name type="scientific">Holdemania massiliensis</name>
    <dbReference type="NCBI Taxonomy" id="1468449"/>
    <lineage>
        <taxon>Bacteria</taxon>
        <taxon>Bacillati</taxon>
        <taxon>Bacillota</taxon>
        <taxon>Erysipelotrichia</taxon>
        <taxon>Erysipelotrichales</taxon>
        <taxon>Erysipelotrichaceae</taxon>
        <taxon>Holdemania</taxon>
    </lineage>
</organism>
<evidence type="ECO:0000313" key="3">
    <source>
        <dbReference type="Proteomes" id="UP000433575"/>
    </source>
</evidence>
<name>A0A6N7SAF3_9FIRM</name>
<accession>A0A6N7SAF3</accession>
<protein>
    <submittedName>
        <fullName evidence="1">Uncharacterized protein</fullName>
    </submittedName>
</protein>
<evidence type="ECO:0000313" key="4">
    <source>
        <dbReference type="Proteomes" id="UP000480929"/>
    </source>
</evidence>